<dbReference type="Proteomes" id="UP000501802">
    <property type="component" value="Chromosome"/>
</dbReference>
<dbReference type="Gene3D" id="3.40.720.10">
    <property type="entry name" value="Alkaline Phosphatase, subunit A"/>
    <property type="match status" value="1"/>
</dbReference>
<dbReference type="GO" id="GO:0016740">
    <property type="term" value="F:transferase activity"/>
    <property type="evidence" value="ECO:0007669"/>
    <property type="project" value="UniProtKB-KW"/>
</dbReference>
<evidence type="ECO:0000256" key="2">
    <source>
        <dbReference type="ARBA" id="ARBA00022723"/>
    </source>
</evidence>
<dbReference type="InterPro" id="IPR024607">
    <property type="entry name" value="Sulfatase_CS"/>
</dbReference>
<dbReference type="PANTHER" id="PTHR45953:SF1">
    <property type="entry name" value="IDURONATE 2-SULFATASE"/>
    <property type="match status" value="1"/>
</dbReference>
<dbReference type="InterPro" id="IPR000917">
    <property type="entry name" value="Sulfatase_N"/>
</dbReference>
<accession>A0A6G9AW15</accession>
<keyword evidence="6" id="KW-1185">Reference proteome</keyword>
<dbReference type="GO" id="GO:0005737">
    <property type="term" value="C:cytoplasm"/>
    <property type="evidence" value="ECO:0007669"/>
    <property type="project" value="TreeGrafter"/>
</dbReference>
<dbReference type="PANTHER" id="PTHR45953">
    <property type="entry name" value="IDURONATE 2-SULFATASE"/>
    <property type="match status" value="1"/>
</dbReference>
<reference evidence="5 6" key="1">
    <citation type="submission" date="2020-03" db="EMBL/GenBank/DDBJ databases">
        <authorList>
            <person name="Kim M.K."/>
        </authorList>
    </citation>
    <scope>NUCLEOTIDE SEQUENCE [LARGE SCALE GENOMIC DNA]</scope>
    <source>
        <strain evidence="5 6">BT328</strain>
    </source>
</reference>
<feature type="domain" description="Sulfatase N-terminal" evidence="4">
    <location>
        <begin position="32"/>
        <end position="100"/>
    </location>
</feature>
<dbReference type="GO" id="GO:0008484">
    <property type="term" value="F:sulfuric ester hydrolase activity"/>
    <property type="evidence" value="ECO:0007669"/>
    <property type="project" value="TreeGrafter"/>
</dbReference>
<gene>
    <name evidence="5" type="ORF">G8759_29895</name>
</gene>
<evidence type="ECO:0000313" key="5">
    <source>
        <dbReference type="EMBL" id="QIP16554.1"/>
    </source>
</evidence>
<dbReference type="GO" id="GO:0046872">
    <property type="term" value="F:metal ion binding"/>
    <property type="evidence" value="ECO:0007669"/>
    <property type="project" value="UniProtKB-KW"/>
</dbReference>
<dbReference type="EMBL" id="CP050063">
    <property type="protein sequence ID" value="QIP16554.1"/>
    <property type="molecule type" value="Genomic_DNA"/>
</dbReference>
<keyword evidence="5" id="KW-0808">Transferase</keyword>
<comment type="similarity">
    <text evidence="1">Belongs to the sulfatase family.</text>
</comment>
<dbReference type="PROSITE" id="PS00523">
    <property type="entry name" value="SULFATASE_1"/>
    <property type="match status" value="1"/>
</dbReference>
<evidence type="ECO:0000313" key="6">
    <source>
        <dbReference type="Proteomes" id="UP000501802"/>
    </source>
</evidence>
<dbReference type="SUPFAM" id="SSF53649">
    <property type="entry name" value="Alkaline phosphatase-like"/>
    <property type="match status" value="1"/>
</dbReference>
<dbReference type="InterPro" id="IPR017850">
    <property type="entry name" value="Alkaline_phosphatase_core_sf"/>
</dbReference>
<name>A0A6G9AW15_9BACT</name>
<evidence type="ECO:0000259" key="4">
    <source>
        <dbReference type="Pfam" id="PF00884"/>
    </source>
</evidence>
<dbReference type="AlphaFoldDB" id="A0A6G9AW15"/>
<evidence type="ECO:0000256" key="1">
    <source>
        <dbReference type="ARBA" id="ARBA00008779"/>
    </source>
</evidence>
<protein>
    <submittedName>
        <fullName evidence="5">Sulfatase-like hydrolase/transferase</fullName>
    </submittedName>
</protein>
<organism evidence="5 6">
    <name type="scientific">Spirosoma aureum</name>
    <dbReference type="NCBI Taxonomy" id="2692134"/>
    <lineage>
        <taxon>Bacteria</taxon>
        <taxon>Pseudomonadati</taxon>
        <taxon>Bacteroidota</taxon>
        <taxon>Cytophagia</taxon>
        <taxon>Cytophagales</taxon>
        <taxon>Cytophagaceae</taxon>
        <taxon>Spirosoma</taxon>
    </lineage>
</organism>
<dbReference type="Pfam" id="PF00884">
    <property type="entry name" value="Sulfatase"/>
    <property type="match status" value="1"/>
</dbReference>
<evidence type="ECO:0000256" key="3">
    <source>
        <dbReference type="ARBA" id="ARBA00022801"/>
    </source>
</evidence>
<keyword evidence="3 5" id="KW-0378">Hydrolase</keyword>
<keyword evidence="2" id="KW-0479">Metal-binding</keyword>
<proteinExistence type="inferred from homology"/>
<dbReference type="KEGG" id="spib:G8759_29895"/>
<sequence length="109" mass="12031">MQKTVIVILLLSESLAMSFMKRLAYQSAPTQPNILWITCEDMSPHLSCYGDNEVKTPNIDQLAAEGICYTHAYTTAGVCAPSRSSIITGMYQTSIGTQHMRTLQASKKK</sequence>